<reference evidence="7" key="1">
    <citation type="journal article" date="2014" name="BMC Genomics">
        <title>Genome characteristics reveal the impact of lichenization on lichen-forming fungus Endocarpon pusillum Hedwig (Verrucariales, Ascomycota).</title>
        <authorList>
            <person name="Wang Y.-Y."/>
            <person name="Liu B."/>
            <person name="Zhang X.-Y."/>
            <person name="Zhou Q.-M."/>
            <person name="Zhang T."/>
            <person name="Li H."/>
            <person name="Yu Y.-F."/>
            <person name="Zhang X.-L."/>
            <person name="Hao X.-Y."/>
            <person name="Wang M."/>
            <person name="Wang L."/>
            <person name="Wei J.-C."/>
        </authorList>
    </citation>
    <scope>NUCLEOTIDE SEQUENCE [LARGE SCALE GENOMIC DNA]</scope>
    <source>
        <strain evidence="7">Z07020 / HMAS-L-300199</strain>
    </source>
</reference>
<dbReference type="RefSeq" id="XP_007805043.1">
    <property type="nucleotide sequence ID" value="XM_007806852.1"/>
</dbReference>
<feature type="compositionally biased region" description="Basic and acidic residues" evidence="4">
    <location>
        <begin position="670"/>
        <end position="684"/>
    </location>
</feature>
<dbReference type="Gene3D" id="1.10.8.270">
    <property type="entry name" value="putative rabgap domain of human tbc1 domain family member 14 like domains"/>
    <property type="match status" value="1"/>
</dbReference>
<feature type="region of interest" description="Disordered" evidence="4">
    <location>
        <begin position="654"/>
        <end position="697"/>
    </location>
</feature>
<dbReference type="PANTHER" id="PTHR22957">
    <property type="entry name" value="TBC1 DOMAIN FAMILY MEMBER GTPASE-ACTIVATING PROTEIN"/>
    <property type="match status" value="1"/>
</dbReference>
<dbReference type="Proteomes" id="UP000019373">
    <property type="component" value="Unassembled WGS sequence"/>
</dbReference>
<evidence type="ECO:0000313" key="7">
    <source>
        <dbReference type="Proteomes" id="UP000019373"/>
    </source>
</evidence>
<dbReference type="InterPro" id="IPR000195">
    <property type="entry name" value="Rab-GAP-TBC_dom"/>
</dbReference>
<feature type="region of interest" description="Disordered" evidence="4">
    <location>
        <begin position="1184"/>
        <end position="1230"/>
    </location>
</feature>
<name>U1HGL7_ENDPU</name>
<evidence type="ECO:0000256" key="3">
    <source>
        <dbReference type="ARBA" id="ARBA00082648"/>
    </source>
</evidence>
<feature type="region of interest" description="Disordered" evidence="4">
    <location>
        <begin position="474"/>
        <end position="493"/>
    </location>
</feature>
<dbReference type="EMBL" id="KE721457">
    <property type="protein sequence ID" value="ERF69285.1"/>
    <property type="molecule type" value="Genomic_DNA"/>
</dbReference>
<feature type="domain" description="Rab-GAP TBC" evidence="5">
    <location>
        <begin position="849"/>
        <end position="1095"/>
    </location>
</feature>
<accession>U1HGL7</accession>
<keyword evidence="7" id="KW-1185">Reference proteome</keyword>
<evidence type="ECO:0000313" key="6">
    <source>
        <dbReference type="EMBL" id="ERF69285.1"/>
    </source>
</evidence>
<dbReference type="eggNOG" id="KOG2197">
    <property type="taxonomic scope" value="Eukaryota"/>
</dbReference>
<dbReference type="HOGENOM" id="CLU_004457_4_0_1"/>
<dbReference type="PANTHER" id="PTHR22957:SF502">
    <property type="entry name" value="SMALL G PROTEIN SIGNALING MODULATOR 2-RELATED"/>
    <property type="match status" value="1"/>
</dbReference>
<dbReference type="GO" id="GO:0005096">
    <property type="term" value="F:GTPase activator activity"/>
    <property type="evidence" value="ECO:0007669"/>
    <property type="project" value="UniProtKB-KW"/>
</dbReference>
<dbReference type="OrthoDB" id="10264062at2759"/>
<evidence type="ECO:0000259" key="5">
    <source>
        <dbReference type="PROSITE" id="PS50086"/>
    </source>
</evidence>
<evidence type="ECO:0000256" key="2">
    <source>
        <dbReference type="ARBA" id="ARBA00072091"/>
    </source>
</evidence>
<dbReference type="FunFam" id="1.10.472.80:FF:000005">
    <property type="entry name" value="TBC1 domain family member 15"/>
    <property type="match status" value="1"/>
</dbReference>
<dbReference type="AlphaFoldDB" id="U1HGL7"/>
<dbReference type="SUPFAM" id="SSF47923">
    <property type="entry name" value="Ypt/Rab-GAP domain of gyp1p"/>
    <property type="match status" value="2"/>
</dbReference>
<feature type="region of interest" description="Disordered" evidence="4">
    <location>
        <begin position="1245"/>
        <end position="1267"/>
    </location>
</feature>
<sequence length="1267" mass="142564">MDAGAYLEFVVHNCSSVYLLLHNSDLLNNGQETTLNTRDISQASHLNHLPISAKTRPASPVSLLSRIDNSEYQYFNQTGKGLVAIATGNLEPSKEHVIRIISPRVDGEEYAGMQFTGIWLNNGGTLVSPQERQMTTQPATAPDATSAPTEDLTRYPKYSGYSRQYLEKDKIQNQRGRDLNDNQSQNSFMLPQKTLEIVTDVPHTLRAQNINSSRNVLQGWQDLVGDLFGVDHVSIMLNHIGLPGSSSFARSWNFRSYIPDAMVLVLGESDEVSFRKHTSGYGKTVQELRRQFQDNYVNFIQAIRRAAYPLHPAALHDYSSNADGFVYNSAPATTPIFVVSPFAGELRLSTWKVVKRLQAEGDKAVFWLDTSGWFCSADFETEVDGGIPNEKRPQLNIQGNRKAAVFLHAHLCHYMAQDHVQCPFLKHEAYSGKVFVPKDVELEHFMEDSKVYVHPTPSAKDNIPGFIALIQQKPTQEPVDTSPSRPSASGSRTVSSSSYLLAWVPERSLAQDDLNSYVKVDMSDNESPPKQTYLVHPLPTATISDESSIGTYAFALALSNIYSLLIRPPSMGWWYGSVVINTRSGSSLPALFFHDAECESTILQKKKRARDSFDPFGEDGLFWGGDEVLRWLKRYVKVVRSAADPGVYLVDPSEEDSIGFGQPRTSAELQRPETKEQKTPEQRRPASNQSGPGMDPLTKALKETRWKILEQLSKVTTFTRRTAQDIADNPKLPPQVRRLLHNPEVQTLQDEFDSARLYLARWAMGIAEQSEREKNQRIWTARDVLEMEESSVGEFEILDMEAGRMSLGGDQKRKAVGMKEWTSFFNAKTGKLQVTVGEVKERIFHGGLDPEDGVRKEAWLFLLGVYDWSSDREERASLLNSKRDEFIRLKGAWWERMIEGDAEREEEEWWKEQKGRIEKDVHRTDRHIPLFAGEDIPHPDPSSPFYVSGGNGTNVHLEQLKDMLLTYLEYDKPSTSSRTNVSNPHPQNLGYVQGMSDLLAPIYAVMQDDAIAFWAFVGFMRRMSRNFVRDQSGMRTQLTTLDQLVQLLDPKLYLHLQSADSTNFFFFFRMLLVWYKREFEWVDILRLWEGLWTDYLSSQFHLFIAVAILEKHRDVIMGHLKHFDEVLKYVNELSGTIDLPSTLVRAEGLFRRFEKTVEAVDRKSHFPGPGGTGSSTRQRRVIEGKGQNPSTEVTAPPASLGGSNRTDSAVTTGNDAKGAGAGAEKEQVISPELRALLSRKVVVLDDEANDGDDHGVAASGSGGGTSR</sequence>
<gene>
    <name evidence="6" type="ORF">EPUS_03989</name>
</gene>
<dbReference type="GO" id="GO:0005737">
    <property type="term" value="C:cytoplasm"/>
    <property type="evidence" value="ECO:0007669"/>
    <property type="project" value="UniProtKB-ARBA"/>
</dbReference>
<dbReference type="InterPro" id="IPR035969">
    <property type="entry name" value="Rab-GAP_TBC_sf"/>
</dbReference>
<dbReference type="GeneID" id="19239024"/>
<feature type="compositionally biased region" description="Low complexity" evidence="4">
    <location>
        <begin position="484"/>
        <end position="493"/>
    </location>
</feature>
<evidence type="ECO:0000256" key="1">
    <source>
        <dbReference type="ARBA" id="ARBA00022468"/>
    </source>
</evidence>
<feature type="compositionally biased region" description="Polar residues" evidence="4">
    <location>
        <begin position="1201"/>
        <end position="1214"/>
    </location>
</feature>
<feature type="compositionally biased region" description="Low complexity" evidence="4">
    <location>
        <begin position="135"/>
        <end position="149"/>
    </location>
</feature>
<feature type="compositionally biased region" description="Polar residues" evidence="4">
    <location>
        <begin position="474"/>
        <end position="483"/>
    </location>
</feature>
<dbReference type="Pfam" id="PF00566">
    <property type="entry name" value="RabGAP-TBC"/>
    <property type="match status" value="1"/>
</dbReference>
<evidence type="ECO:0000256" key="4">
    <source>
        <dbReference type="SAM" id="MobiDB-lite"/>
    </source>
</evidence>
<organism evidence="6 7">
    <name type="scientific">Endocarpon pusillum (strain Z07020 / HMAS-L-300199)</name>
    <name type="common">Lichen-forming fungus</name>
    <dbReference type="NCBI Taxonomy" id="1263415"/>
    <lineage>
        <taxon>Eukaryota</taxon>
        <taxon>Fungi</taxon>
        <taxon>Dikarya</taxon>
        <taxon>Ascomycota</taxon>
        <taxon>Pezizomycotina</taxon>
        <taxon>Eurotiomycetes</taxon>
        <taxon>Chaetothyriomycetidae</taxon>
        <taxon>Verrucariales</taxon>
        <taxon>Verrucariaceae</taxon>
        <taxon>Endocarpon</taxon>
    </lineage>
</organism>
<feature type="region of interest" description="Disordered" evidence="4">
    <location>
        <begin position="129"/>
        <end position="155"/>
    </location>
</feature>
<dbReference type="Gene3D" id="3.40.50.1110">
    <property type="entry name" value="SGNH hydrolase"/>
    <property type="match status" value="1"/>
</dbReference>
<dbReference type="PROSITE" id="PS50086">
    <property type="entry name" value="TBC_RABGAP"/>
    <property type="match status" value="1"/>
</dbReference>
<dbReference type="SMART" id="SM00164">
    <property type="entry name" value="TBC"/>
    <property type="match status" value="1"/>
</dbReference>
<keyword evidence="1" id="KW-0343">GTPase activation</keyword>
<dbReference type="InterPro" id="IPR036514">
    <property type="entry name" value="SGNH_hydro_sf"/>
</dbReference>
<protein>
    <recommendedName>
        <fullName evidence="2">GTPase-activating protein GYP7</fullName>
    </recommendedName>
    <alternativeName>
        <fullName evidence="3">GAP for YPT7</fullName>
    </alternativeName>
</protein>
<dbReference type="Gene3D" id="1.10.472.80">
    <property type="entry name" value="Ypt/Rab-GAP domain of gyp1p, domain 3"/>
    <property type="match status" value="1"/>
</dbReference>
<proteinExistence type="predicted"/>